<keyword evidence="16" id="KW-1185">Reference proteome</keyword>
<name>A0A2N5GNR9_9BACI</name>
<dbReference type="OrthoDB" id="4279at2"/>
<dbReference type="PANTHER" id="PTHR30616:SF2">
    <property type="entry name" value="PURINE NUCLEOSIDE PHOSPHORYLASE LACC1"/>
    <property type="match status" value="1"/>
</dbReference>
<comment type="caution">
    <text evidence="13">The sequence shown here is derived from an EMBL/GenBank/DDBJ whole genome shotgun (WGS) entry which is preliminary data.</text>
</comment>
<comment type="catalytic activity">
    <reaction evidence="10">
        <text>adenosine + phosphate = alpha-D-ribose 1-phosphate + adenine</text>
        <dbReference type="Rhea" id="RHEA:27642"/>
        <dbReference type="ChEBI" id="CHEBI:16335"/>
        <dbReference type="ChEBI" id="CHEBI:16708"/>
        <dbReference type="ChEBI" id="CHEBI:43474"/>
        <dbReference type="ChEBI" id="CHEBI:57720"/>
        <dbReference type="EC" id="2.4.2.1"/>
    </reaction>
    <physiologicalReaction direction="left-to-right" evidence="10">
        <dbReference type="Rhea" id="RHEA:27643"/>
    </physiologicalReaction>
</comment>
<comment type="function">
    <text evidence="3">Purine nucleoside enzyme that catalyzes the phosphorolysis of adenosine and inosine nucleosides, yielding D-ribose 1-phosphate and the respective free bases, adenine and hypoxanthine. Also catalyzes the phosphorolysis of S-methyl-5'-thioadenosine into adenine and S-methyl-5-thio-alpha-D-ribose 1-phosphate. Also has adenosine deaminase activity.</text>
</comment>
<evidence type="ECO:0000256" key="7">
    <source>
        <dbReference type="ARBA" id="ARBA00022801"/>
    </source>
</evidence>
<dbReference type="PANTHER" id="PTHR30616">
    <property type="entry name" value="UNCHARACTERIZED PROTEIN YFIH"/>
    <property type="match status" value="1"/>
</dbReference>
<gene>
    <name evidence="13" type="ORF">CU635_07445</name>
    <name evidence="14" type="ORF">CVD25_12560</name>
</gene>
<evidence type="ECO:0000256" key="1">
    <source>
        <dbReference type="ARBA" id="ARBA00000553"/>
    </source>
</evidence>
<dbReference type="CDD" id="cd16833">
    <property type="entry name" value="YfiH"/>
    <property type="match status" value="1"/>
</dbReference>
<evidence type="ECO:0000256" key="2">
    <source>
        <dbReference type="ARBA" id="ARBA00001947"/>
    </source>
</evidence>
<dbReference type="RefSeq" id="WP_101576539.1">
    <property type="nucleotide sequence ID" value="NZ_PGVA01000014.1"/>
</dbReference>
<evidence type="ECO:0000313" key="15">
    <source>
        <dbReference type="Proteomes" id="UP000234951"/>
    </source>
</evidence>
<evidence type="ECO:0000256" key="11">
    <source>
        <dbReference type="ARBA" id="ARBA00049893"/>
    </source>
</evidence>
<comment type="catalytic activity">
    <reaction evidence="1">
        <text>inosine + phosphate = alpha-D-ribose 1-phosphate + hypoxanthine</text>
        <dbReference type="Rhea" id="RHEA:27646"/>
        <dbReference type="ChEBI" id="CHEBI:17368"/>
        <dbReference type="ChEBI" id="CHEBI:17596"/>
        <dbReference type="ChEBI" id="CHEBI:43474"/>
        <dbReference type="ChEBI" id="CHEBI:57720"/>
        <dbReference type="EC" id="2.4.2.1"/>
    </reaction>
    <physiologicalReaction direction="left-to-right" evidence="1">
        <dbReference type="Rhea" id="RHEA:27647"/>
    </physiologicalReaction>
</comment>
<accession>A0A2N5GNR9</accession>
<reference evidence="13 15" key="1">
    <citation type="submission" date="2017-11" db="EMBL/GenBank/DDBJ databases">
        <title>Comparitive Functional Genomics of Dry Heat Resistant strains isolated from the Viking Spacecraft.</title>
        <authorList>
            <person name="Seuylemezian A."/>
            <person name="Cooper K."/>
            <person name="Vaishampayan P."/>
        </authorList>
    </citation>
    <scope>NUCLEOTIDE SEQUENCE [LARGE SCALE GENOMIC DNA]</scope>
    <source>
        <strain evidence="13 15">M4.6</strain>
    </source>
</reference>
<comment type="catalytic activity">
    <reaction evidence="9">
        <text>adenosine + H2O + H(+) = inosine + NH4(+)</text>
        <dbReference type="Rhea" id="RHEA:24408"/>
        <dbReference type="ChEBI" id="CHEBI:15377"/>
        <dbReference type="ChEBI" id="CHEBI:15378"/>
        <dbReference type="ChEBI" id="CHEBI:16335"/>
        <dbReference type="ChEBI" id="CHEBI:17596"/>
        <dbReference type="ChEBI" id="CHEBI:28938"/>
        <dbReference type="EC" id="3.5.4.4"/>
    </reaction>
    <physiologicalReaction direction="left-to-right" evidence="9">
        <dbReference type="Rhea" id="RHEA:24409"/>
    </physiologicalReaction>
</comment>
<evidence type="ECO:0000313" key="16">
    <source>
        <dbReference type="Proteomes" id="UP000235114"/>
    </source>
</evidence>
<evidence type="ECO:0000256" key="12">
    <source>
        <dbReference type="RuleBase" id="RU361274"/>
    </source>
</evidence>
<dbReference type="InterPro" id="IPR003730">
    <property type="entry name" value="Cu_polyphenol_OxRdtase"/>
</dbReference>
<dbReference type="NCBIfam" id="TIGR00726">
    <property type="entry name" value="peptidoglycan editing factor PgeF"/>
    <property type="match status" value="1"/>
</dbReference>
<evidence type="ECO:0000313" key="14">
    <source>
        <dbReference type="EMBL" id="PLR96223.1"/>
    </source>
</evidence>
<dbReference type="InterPro" id="IPR011324">
    <property type="entry name" value="Cytotoxic_necrot_fac-like_cat"/>
</dbReference>
<dbReference type="GO" id="GO:0005507">
    <property type="term" value="F:copper ion binding"/>
    <property type="evidence" value="ECO:0007669"/>
    <property type="project" value="TreeGrafter"/>
</dbReference>
<dbReference type="InterPro" id="IPR038371">
    <property type="entry name" value="Cu_polyphenol_OxRdtase_sf"/>
</dbReference>
<protein>
    <recommendedName>
        <fullName evidence="12">Purine nucleoside phosphorylase</fullName>
    </recommendedName>
</protein>
<dbReference type="GO" id="GO:0016787">
    <property type="term" value="F:hydrolase activity"/>
    <property type="evidence" value="ECO:0007669"/>
    <property type="project" value="UniProtKB-KW"/>
</dbReference>
<dbReference type="SUPFAM" id="SSF64438">
    <property type="entry name" value="CNF1/YfiH-like putative cysteine hydrolases"/>
    <property type="match status" value="1"/>
</dbReference>
<dbReference type="Pfam" id="PF02578">
    <property type="entry name" value="Cu-oxidase_4"/>
    <property type="match status" value="1"/>
</dbReference>
<dbReference type="GO" id="GO:0017061">
    <property type="term" value="F:S-methyl-5-thioadenosine phosphorylase activity"/>
    <property type="evidence" value="ECO:0007669"/>
    <property type="project" value="UniProtKB-EC"/>
</dbReference>
<keyword evidence="7" id="KW-0378">Hydrolase</keyword>
<comment type="cofactor">
    <cofactor evidence="2">
        <name>Zn(2+)</name>
        <dbReference type="ChEBI" id="CHEBI:29105"/>
    </cofactor>
</comment>
<comment type="catalytic activity">
    <reaction evidence="11">
        <text>S-methyl-5'-thioadenosine + phosphate = 5-(methylsulfanyl)-alpha-D-ribose 1-phosphate + adenine</text>
        <dbReference type="Rhea" id="RHEA:11852"/>
        <dbReference type="ChEBI" id="CHEBI:16708"/>
        <dbReference type="ChEBI" id="CHEBI:17509"/>
        <dbReference type="ChEBI" id="CHEBI:43474"/>
        <dbReference type="ChEBI" id="CHEBI:58533"/>
        <dbReference type="EC" id="2.4.2.28"/>
    </reaction>
    <physiologicalReaction direction="left-to-right" evidence="11">
        <dbReference type="Rhea" id="RHEA:11853"/>
    </physiologicalReaction>
</comment>
<evidence type="ECO:0000256" key="9">
    <source>
        <dbReference type="ARBA" id="ARBA00047989"/>
    </source>
</evidence>
<reference evidence="14 16" key="2">
    <citation type="submission" date="2017-12" db="EMBL/GenBank/DDBJ databases">
        <title>Comparative Functional Genomics of Dry Heat Resistant strains isolated from the Viking Spacecraft.</title>
        <authorList>
            <person name="Seuylemezian A."/>
            <person name="Cooper K."/>
            <person name="Vaishampayan P."/>
        </authorList>
    </citation>
    <scope>NUCLEOTIDE SEQUENCE [LARGE SCALE GENOMIC DNA]</scope>
    <source>
        <strain evidence="14 16">ATCC 29669</strain>
    </source>
</reference>
<sequence length="275" mass="31228">MEPFTLVEQEYFLIKDWNEKFPGLTAGFTTKNTSGHNQSQFGLNFGFHVNDHHDAVCQSRETLSELIDFPLDYWVGAEQTHEVHIKKVSKDDRGKGSNSYDNAFKQTDGFFTTDEGILLTLCFADCVPLYFISADGRAVGIAHAGWKGTVNGIAEEMIRVFEKEGITRDNVSVVIGPSICENCYIVDEPVIKMVQNRLDDVGKKTYNTIKEGQYSLNLRELNKLILLNCGLSEEQIRMTSFCTSCHHSQFFSHRRDRGKTGRMMSFIGWKEALQK</sequence>
<comment type="similarity">
    <text evidence="4 12">Belongs to the purine nucleoside phosphorylase YfiH/LACC1 family.</text>
</comment>
<dbReference type="Proteomes" id="UP000235114">
    <property type="component" value="Unassembled WGS sequence"/>
</dbReference>
<evidence type="ECO:0000256" key="10">
    <source>
        <dbReference type="ARBA" id="ARBA00048968"/>
    </source>
</evidence>
<proteinExistence type="inferred from homology"/>
<dbReference type="EMBL" id="PGVD01000033">
    <property type="protein sequence ID" value="PLR96223.1"/>
    <property type="molecule type" value="Genomic_DNA"/>
</dbReference>
<keyword evidence="8" id="KW-0862">Zinc</keyword>
<dbReference type="Proteomes" id="UP000234951">
    <property type="component" value="Unassembled WGS sequence"/>
</dbReference>
<evidence type="ECO:0000256" key="6">
    <source>
        <dbReference type="ARBA" id="ARBA00022723"/>
    </source>
</evidence>
<organism evidence="13 15">
    <name type="scientific">Bacillus canaveralius</name>
    <dbReference type="NCBI Taxonomy" id="1403243"/>
    <lineage>
        <taxon>Bacteria</taxon>
        <taxon>Bacillati</taxon>
        <taxon>Bacillota</taxon>
        <taxon>Bacilli</taxon>
        <taxon>Bacillales</taxon>
        <taxon>Bacillaceae</taxon>
        <taxon>Bacillus</taxon>
    </lineage>
</organism>
<evidence type="ECO:0000256" key="5">
    <source>
        <dbReference type="ARBA" id="ARBA00022679"/>
    </source>
</evidence>
<evidence type="ECO:0000256" key="4">
    <source>
        <dbReference type="ARBA" id="ARBA00007353"/>
    </source>
</evidence>
<dbReference type="EMBL" id="PGVA01000014">
    <property type="protein sequence ID" value="PLR84131.1"/>
    <property type="molecule type" value="Genomic_DNA"/>
</dbReference>
<evidence type="ECO:0000313" key="13">
    <source>
        <dbReference type="EMBL" id="PLR84131.1"/>
    </source>
</evidence>
<dbReference type="Gene3D" id="3.60.140.10">
    <property type="entry name" value="CNF1/YfiH-like putative cysteine hydrolases"/>
    <property type="match status" value="1"/>
</dbReference>
<evidence type="ECO:0000256" key="8">
    <source>
        <dbReference type="ARBA" id="ARBA00022833"/>
    </source>
</evidence>
<keyword evidence="6" id="KW-0479">Metal-binding</keyword>
<evidence type="ECO:0000256" key="3">
    <source>
        <dbReference type="ARBA" id="ARBA00003215"/>
    </source>
</evidence>
<dbReference type="AlphaFoldDB" id="A0A2N5GNR9"/>
<keyword evidence="5" id="KW-0808">Transferase</keyword>